<keyword evidence="12" id="KW-0175">Coiled coil</keyword>
<dbReference type="Gene3D" id="1.10.8.60">
    <property type="match status" value="1"/>
</dbReference>
<feature type="coiled-coil region" evidence="12">
    <location>
        <begin position="185"/>
        <end position="212"/>
    </location>
</feature>
<evidence type="ECO:0000313" key="14">
    <source>
        <dbReference type="EMBL" id="PIW34957.1"/>
    </source>
</evidence>
<dbReference type="GO" id="GO:0006261">
    <property type="term" value="P:DNA-templated DNA replication"/>
    <property type="evidence" value="ECO:0007669"/>
    <property type="project" value="TreeGrafter"/>
</dbReference>
<gene>
    <name evidence="11" type="primary">dnaX</name>
    <name evidence="14" type="ORF">COW25_01640</name>
</gene>
<evidence type="ECO:0000256" key="9">
    <source>
        <dbReference type="ARBA" id="ARBA00022932"/>
    </source>
</evidence>
<dbReference type="InterPro" id="IPR027417">
    <property type="entry name" value="P-loop_NTPase"/>
</dbReference>
<dbReference type="InterPro" id="IPR003593">
    <property type="entry name" value="AAA+_ATPase"/>
</dbReference>
<dbReference type="GO" id="GO:0005524">
    <property type="term" value="F:ATP binding"/>
    <property type="evidence" value="ECO:0007669"/>
    <property type="project" value="UniProtKB-KW"/>
</dbReference>
<dbReference type="Proteomes" id="UP000230215">
    <property type="component" value="Unassembled WGS sequence"/>
</dbReference>
<dbReference type="PANTHER" id="PTHR11669">
    <property type="entry name" value="REPLICATION FACTOR C / DNA POLYMERASE III GAMMA-TAU SUBUNIT"/>
    <property type="match status" value="1"/>
</dbReference>
<dbReference type="InterPro" id="IPR008921">
    <property type="entry name" value="DNA_pol3_clamp-load_cplx_C"/>
</dbReference>
<evidence type="ECO:0000256" key="11">
    <source>
        <dbReference type="RuleBase" id="RU364063"/>
    </source>
</evidence>
<dbReference type="InterPro" id="IPR045085">
    <property type="entry name" value="HLD_clamp_pol_III_gamma_tau"/>
</dbReference>
<keyword evidence="6 11" id="KW-0547">Nucleotide-binding</keyword>
<evidence type="ECO:0000256" key="3">
    <source>
        <dbReference type="ARBA" id="ARBA00022695"/>
    </source>
</evidence>
<dbReference type="EMBL" id="PFGB01000052">
    <property type="protein sequence ID" value="PIW34957.1"/>
    <property type="molecule type" value="Genomic_DNA"/>
</dbReference>
<sequence>MSLVLYRKYRPQTFAEIIGQEHVVQTLTNAISSGMISHAYLFAGPRGTGKTTIARLLAKAVNCEGRKDGTAEPCNKCHSCLGIMEDRALDLIEIDAASHRGIDEVRELRDGIRFFPTKSKYKVFIIDESHQLTREAANALLKTLEEPPGHAIFVLATTEIHKMIPTIISRCQRFDFRKLTVPEIIKRLEIICQKEEAKIEKAALELIALNAAGSIRDGESLLDEVLTFAGERGEIKAGDIKDLLGLVEIELVAKFCDFLCQKKASEAINFLNEIIDRGSDLQEFAKILINYLRQALILKMTGATEGNPIINRASEGSEGEEEKKFLFAPGLTKEEFQKLQTQAASFKEGELRNLLNLFLEAENKMKYSPIPQLPLELAIIESCGVA</sequence>
<dbReference type="Pfam" id="PF13177">
    <property type="entry name" value="DNA_pol3_delta2"/>
    <property type="match status" value="1"/>
</dbReference>
<keyword evidence="5" id="KW-0479">Metal-binding</keyword>
<comment type="subunit">
    <text evidence="11">DNA polymerase III contains a core (composed of alpha, epsilon and theta chains) that associates with a tau subunit. This core dimerizes to form the POLIII' complex. PolIII' associates with the gamma complex (composed of gamma, delta, delta', psi and chi chains) and with the beta chain to form the complete DNA polymerase III complex.</text>
</comment>
<dbReference type="EC" id="2.7.7.7" evidence="11"/>
<dbReference type="GO" id="GO:0003887">
    <property type="term" value="F:DNA-directed DNA polymerase activity"/>
    <property type="evidence" value="ECO:0007669"/>
    <property type="project" value="UniProtKB-KW"/>
</dbReference>
<dbReference type="InterPro" id="IPR050238">
    <property type="entry name" value="DNA_Rep/Repair_Clamp_Loader"/>
</dbReference>
<keyword evidence="8 11" id="KW-0067">ATP-binding</keyword>
<evidence type="ECO:0000256" key="7">
    <source>
        <dbReference type="ARBA" id="ARBA00022833"/>
    </source>
</evidence>
<evidence type="ECO:0000256" key="6">
    <source>
        <dbReference type="ARBA" id="ARBA00022741"/>
    </source>
</evidence>
<comment type="caution">
    <text evidence="14">The sequence shown here is derived from an EMBL/GenBank/DDBJ whole genome shotgun (WGS) entry which is preliminary data.</text>
</comment>
<accession>A0A2M7H193</accession>
<name>A0A2M7H193_9BACT</name>
<keyword evidence="4 11" id="KW-0235">DNA replication</keyword>
<dbReference type="Pfam" id="PF12169">
    <property type="entry name" value="DNA_pol3_gamma3"/>
    <property type="match status" value="1"/>
</dbReference>
<dbReference type="Gene3D" id="1.20.272.10">
    <property type="match status" value="1"/>
</dbReference>
<dbReference type="AlphaFoldDB" id="A0A2M7H193"/>
<dbReference type="GO" id="GO:0009360">
    <property type="term" value="C:DNA polymerase III complex"/>
    <property type="evidence" value="ECO:0007669"/>
    <property type="project" value="InterPro"/>
</dbReference>
<dbReference type="GO" id="GO:0046872">
    <property type="term" value="F:metal ion binding"/>
    <property type="evidence" value="ECO:0007669"/>
    <property type="project" value="UniProtKB-KW"/>
</dbReference>
<organism evidence="14 15">
    <name type="scientific">Candidatus Nealsonbacteria bacterium CG15_BIG_FIL_POST_REV_8_21_14_020_37_12</name>
    <dbReference type="NCBI Taxonomy" id="1974716"/>
    <lineage>
        <taxon>Bacteria</taxon>
        <taxon>Candidatus Nealsoniibacteriota</taxon>
    </lineage>
</organism>
<feature type="domain" description="AAA+ ATPase" evidence="13">
    <location>
        <begin position="36"/>
        <end position="180"/>
    </location>
</feature>
<dbReference type="Gene3D" id="3.40.50.300">
    <property type="entry name" value="P-loop containing nucleotide triphosphate hydrolases"/>
    <property type="match status" value="1"/>
</dbReference>
<evidence type="ECO:0000256" key="12">
    <source>
        <dbReference type="SAM" id="Coils"/>
    </source>
</evidence>
<proteinExistence type="inferred from homology"/>
<dbReference type="Pfam" id="PF22608">
    <property type="entry name" value="DNAX_ATPase_lid"/>
    <property type="match status" value="1"/>
</dbReference>
<keyword evidence="3 11" id="KW-0548">Nucleotidyltransferase</keyword>
<evidence type="ECO:0000256" key="2">
    <source>
        <dbReference type="ARBA" id="ARBA00022679"/>
    </source>
</evidence>
<keyword evidence="2 11" id="KW-0808">Transferase</keyword>
<evidence type="ECO:0000256" key="4">
    <source>
        <dbReference type="ARBA" id="ARBA00022705"/>
    </source>
</evidence>
<comment type="similarity">
    <text evidence="1 11">Belongs to the DnaX/STICHEL family.</text>
</comment>
<dbReference type="SUPFAM" id="SSF48019">
    <property type="entry name" value="post-AAA+ oligomerization domain-like"/>
    <property type="match status" value="1"/>
</dbReference>
<protein>
    <recommendedName>
        <fullName evidence="11">DNA polymerase III subunit gamma/tau</fullName>
        <ecNumber evidence="11">2.7.7.7</ecNumber>
    </recommendedName>
</protein>
<dbReference type="FunFam" id="3.40.50.300:FF:000014">
    <property type="entry name" value="DNA polymerase III subunit gamma/tau"/>
    <property type="match status" value="1"/>
</dbReference>
<evidence type="ECO:0000259" key="13">
    <source>
        <dbReference type="SMART" id="SM00382"/>
    </source>
</evidence>
<dbReference type="NCBIfam" id="TIGR02397">
    <property type="entry name" value="dnaX_nterm"/>
    <property type="match status" value="1"/>
</dbReference>
<dbReference type="CDD" id="cd18137">
    <property type="entry name" value="HLD_clamp_pol_III_gamma_tau"/>
    <property type="match status" value="1"/>
</dbReference>
<keyword evidence="9 11" id="KW-0239">DNA-directed DNA polymerase</keyword>
<dbReference type="InterPro" id="IPR012763">
    <property type="entry name" value="DNA_pol_III_sug/sutau_N"/>
</dbReference>
<dbReference type="NCBIfam" id="NF004046">
    <property type="entry name" value="PRK05563.1"/>
    <property type="match status" value="1"/>
</dbReference>
<reference evidence="15" key="1">
    <citation type="submission" date="2017-09" db="EMBL/GenBank/DDBJ databases">
        <title>Depth-based differentiation of microbial function through sediment-hosted aquifers and enrichment of novel symbionts in the deep terrestrial subsurface.</title>
        <authorList>
            <person name="Probst A.J."/>
            <person name="Ladd B."/>
            <person name="Jarett J.K."/>
            <person name="Geller-Mcgrath D.E."/>
            <person name="Sieber C.M.K."/>
            <person name="Emerson J.B."/>
            <person name="Anantharaman K."/>
            <person name="Thomas B.C."/>
            <person name="Malmstrom R."/>
            <person name="Stieglmeier M."/>
            <person name="Klingl A."/>
            <person name="Woyke T."/>
            <person name="Ryan C.M."/>
            <person name="Banfield J.F."/>
        </authorList>
    </citation>
    <scope>NUCLEOTIDE SEQUENCE [LARGE SCALE GENOMIC DNA]</scope>
</reference>
<dbReference type="InterPro" id="IPR022754">
    <property type="entry name" value="DNA_pol_III_gamma-3"/>
</dbReference>
<dbReference type="CDD" id="cd00009">
    <property type="entry name" value="AAA"/>
    <property type="match status" value="1"/>
</dbReference>
<comment type="catalytic activity">
    <reaction evidence="10 11">
        <text>DNA(n) + a 2'-deoxyribonucleoside 5'-triphosphate = DNA(n+1) + diphosphate</text>
        <dbReference type="Rhea" id="RHEA:22508"/>
        <dbReference type="Rhea" id="RHEA-COMP:17339"/>
        <dbReference type="Rhea" id="RHEA-COMP:17340"/>
        <dbReference type="ChEBI" id="CHEBI:33019"/>
        <dbReference type="ChEBI" id="CHEBI:61560"/>
        <dbReference type="ChEBI" id="CHEBI:173112"/>
        <dbReference type="EC" id="2.7.7.7"/>
    </reaction>
</comment>
<comment type="function">
    <text evidence="11">DNA polymerase III is a complex, multichain enzyme responsible for most of the replicative synthesis in bacteria. This DNA polymerase also exhibits 3' to 5' exonuclease activity.</text>
</comment>
<evidence type="ECO:0000313" key="15">
    <source>
        <dbReference type="Proteomes" id="UP000230215"/>
    </source>
</evidence>
<evidence type="ECO:0000256" key="1">
    <source>
        <dbReference type="ARBA" id="ARBA00006360"/>
    </source>
</evidence>
<keyword evidence="7" id="KW-0862">Zinc</keyword>
<evidence type="ECO:0000256" key="5">
    <source>
        <dbReference type="ARBA" id="ARBA00022723"/>
    </source>
</evidence>
<dbReference type="SUPFAM" id="SSF52540">
    <property type="entry name" value="P-loop containing nucleoside triphosphate hydrolases"/>
    <property type="match status" value="1"/>
</dbReference>
<dbReference type="GO" id="GO:0003677">
    <property type="term" value="F:DNA binding"/>
    <property type="evidence" value="ECO:0007669"/>
    <property type="project" value="InterPro"/>
</dbReference>
<evidence type="ECO:0000256" key="10">
    <source>
        <dbReference type="ARBA" id="ARBA00049244"/>
    </source>
</evidence>
<dbReference type="SMART" id="SM00382">
    <property type="entry name" value="AAA"/>
    <property type="match status" value="1"/>
</dbReference>
<evidence type="ECO:0000256" key="8">
    <source>
        <dbReference type="ARBA" id="ARBA00022840"/>
    </source>
</evidence>
<dbReference type="PANTHER" id="PTHR11669:SF0">
    <property type="entry name" value="PROTEIN STICHEL-LIKE 2"/>
    <property type="match status" value="1"/>
</dbReference>